<evidence type="ECO:0000313" key="3">
    <source>
        <dbReference type="Proteomes" id="UP001590950"/>
    </source>
</evidence>
<feature type="compositionally biased region" description="Polar residues" evidence="1">
    <location>
        <begin position="114"/>
        <end position="124"/>
    </location>
</feature>
<evidence type="ECO:0000256" key="1">
    <source>
        <dbReference type="SAM" id="MobiDB-lite"/>
    </source>
</evidence>
<sequence length="124" mass="13749">MTAVTAFRSLFVSNQNRRTQGSPSVVVRLYEWSREAMRRTFTPRTRLSKPTKDSNTLRASEEGNIELGSIERGTITGLRSFIAGYRKTKPDASQSMQSTVMGGEDDTVPLSEKTIASLSSTRTL</sequence>
<feature type="region of interest" description="Disordered" evidence="1">
    <location>
        <begin position="88"/>
        <end position="124"/>
    </location>
</feature>
<protein>
    <submittedName>
        <fullName evidence="2">Uncharacterized protein</fullName>
    </submittedName>
</protein>
<organism evidence="2 3">
    <name type="scientific">Stereocaulon virgatum</name>
    <dbReference type="NCBI Taxonomy" id="373712"/>
    <lineage>
        <taxon>Eukaryota</taxon>
        <taxon>Fungi</taxon>
        <taxon>Dikarya</taxon>
        <taxon>Ascomycota</taxon>
        <taxon>Pezizomycotina</taxon>
        <taxon>Lecanoromycetes</taxon>
        <taxon>OSLEUM clade</taxon>
        <taxon>Lecanoromycetidae</taxon>
        <taxon>Lecanorales</taxon>
        <taxon>Lecanorineae</taxon>
        <taxon>Stereocaulaceae</taxon>
        <taxon>Stereocaulon</taxon>
    </lineage>
</organism>
<accession>A0ABR4ARW8</accession>
<name>A0ABR4ARW8_9LECA</name>
<keyword evidence="3" id="KW-1185">Reference proteome</keyword>
<dbReference type="EMBL" id="JBEFKJ010000004">
    <property type="protein sequence ID" value="KAL2046223.1"/>
    <property type="molecule type" value="Genomic_DNA"/>
</dbReference>
<dbReference type="Proteomes" id="UP001590950">
    <property type="component" value="Unassembled WGS sequence"/>
</dbReference>
<gene>
    <name evidence="2" type="ORF">N7G274_001670</name>
</gene>
<evidence type="ECO:0000313" key="2">
    <source>
        <dbReference type="EMBL" id="KAL2046223.1"/>
    </source>
</evidence>
<feature type="compositionally biased region" description="Polar residues" evidence="1">
    <location>
        <begin position="91"/>
        <end position="100"/>
    </location>
</feature>
<proteinExistence type="predicted"/>
<reference evidence="2 3" key="1">
    <citation type="submission" date="2024-09" db="EMBL/GenBank/DDBJ databases">
        <title>Rethinking Asexuality: The Enigmatic Case of Functional Sexual Genes in Lepraria (Stereocaulaceae).</title>
        <authorList>
            <person name="Doellman M."/>
            <person name="Sun Y."/>
            <person name="Barcenas-Pena A."/>
            <person name="Lumbsch H.T."/>
            <person name="Grewe F."/>
        </authorList>
    </citation>
    <scope>NUCLEOTIDE SEQUENCE [LARGE SCALE GENOMIC DNA]</scope>
    <source>
        <strain evidence="2 3">Mercado 3170</strain>
    </source>
</reference>
<comment type="caution">
    <text evidence="2">The sequence shown here is derived from an EMBL/GenBank/DDBJ whole genome shotgun (WGS) entry which is preliminary data.</text>
</comment>